<dbReference type="CDD" id="cd06456">
    <property type="entry name" value="M3A_DCP"/>
    <property type="match status" value="1"/>
</dbReference>
<keyword evidence="2 7" id="KW-0645">Protease</keyword>
<dbReference type="Gene3D" id="1.10.1370.40">
    <property type="match status" value="3"/>
</dbReference>
<dbReference type="InterPro" id="IPR034005">
    <property type="entry name" value="M3A_DCP"/>
</dbReference>
<organism evidence="10 11">
    <name type="scientific">Pelagerythrobacter marinus</name>
    <dbReference type="NCBI Taxonomy" id="538382"/>
    <lineage>
        <taxon>Bacteria</taxon>
        <taxon>Pseudomonadati</taxon>
        <taxon>Pseudomonadota</taxon>
        <taxon>Alphaproteobacteria</taxon>
        <taxon>Sphingomonadales</taxon>
        <taxon>Erythrobacteraceae</taxon>
        <taxon>Pelagerythrobacter</taxon>
    </lineage>
</organism>
<dbReference type="SUPFAM" id="SSF55486">
    <property type="entry name" value="Metalloproteases ('zincins'), catalytic domain"/>
    <property type="match status" value="1"/>
</dbReference>
<keyword evidence="4 7" id="KW-0378">Hydrolase</keyword>
<evidence type="ECO:0000256" key="2">
    <source>
        <dbReference type="ARBA" id="ARBA00022670"/>
    </source>
</evidence>
<accession>A0ABW9USP5</accession>
<evidence type="ECO:0000256" key="5">
    <source>
        <dbReference type="ARBA" id="ARBA00022833"/>
    </source>
</evidence>
<protein>
    <submittedName>
        <fullName evidence="10">Dipeptidyl carboxypeptidase II</fullName>
    </submittedName>
</protein>
<dbReference type="PANTHER" id="PTHR43660:SF1">
    <property type="entry name" value="DIPEPTIDYL CARBOXYPEPTIDASE"/>
    <property type="match status" value="1"/>
</dbReference>
<gene>
    <name evidence="10" type="ORF">GRI72_03510</name>
</gene>
<comment type="caution">
    <text evidence="10">The sequence shown here is derived from an EMBL/GenBank/DDBJ whole genome shotgun (WGS) entry which is preliminary data.</text>
</comment>
<dbReference type="Proteomes" id="UP000444401">
    <property type="component" value="Unassembled WGS sequence"/>
</dbReference>
<evidence type="ECO:0000256" key="7">
    <source>
        <dbReference type="RuleBase" id="RU003435"/>
    </source>
</evidence>
<dbReference type="PANTHER" id="PTHR43660">
    <property type="entry name" value="DIPEPTIDYL CARBOXYPEPTIDASE"/>
    <property type="match status" value="1"/>
</dbReference>
<dbReference type="InterPro" id="IPR001567">
    <property type="entry name" value="Pept_M3A_M3B_dom"/>
</dbReference>
<evidence type="ECO:0000256" key="1">
    <source>
        <dbReference type="ARBA" id="ARBA00006040"/>
    </source>
</evidence>
<dbReference type="GO" id="GO:0004180">
    <property type="term" value="F:carboxypeptidase activity"/>
    <property type="evidence" value="ECO:0007669"/>
    <property type="project" value="UniProtKB-KW"/>
</dbReference>
<evidence type="ECO:0000259" key="9">
    <source>
        <dbReference type="Pfam" id="PF01432"/>
    </source>
</evidence>
<feature type="region of interest" description="Disordered" evidence="8">
    <location>
        <begin position="721"/>
        <end position="745"/>
    </location>
</feature>
<comment type="cofactor">
    <cofactor evidence="7">
        <name>Zn(2+)</name>
        <dbReference type="ChEBI" id="CHEBI:29105"/>
    </cofactor>
    <text evidence="7">Binds 1 zinc ion.</text>
</comment>
<evidence type="ECO:0000256" key="8">
    <source>
        <dbReference type="SAM" id="MobiDB-lite"/>
    </source>
</evidence>
<keyword evidence="11" id="KW-1185">Reference proteome</keyword>
<dbReference type="PROSITE" id="PS51257">
    <property type="entry name" value="PROKAR_LIPOPROTEIN"/>
    <property type="match status" value="1"/>
</dbReference>
<keyword evidence="10" id="KW-0121">Carboxypeptidase</keyword>
<feature type="domain" description="Peptidase M3A/M3B catalytic" evidence="9">
    <location>
        <begin position="267"/>
        <end position="721"/>
    </location>
</feature>
<evidence type="ECO:0000256" key="6">
    <source>
        <dbReference type="ARBA" id="ARBA00023049"/>
    </source>
</evidence>
<dbReference type="RefSeq" id="WP_160732517.1">
    <property type="nucleotide sequence ID" value="NZ_WTYO01000001.1"/>
</dbReference>
<evidence type="ECO:0000256" key="3">
    <source>
        <dbReference type="ARBA" id="ARBA00022723"/>
    </source>
</evidence>
<evidence type="ECO:0000313" key="11">
    <source>
        <dbReference type="Proteomes" id="UP000444401"/>
    </source>
</evidence>
<keyword evidence="3 7" id="KW-0479">Metal-binding</keyword>
<keyword evidence="6 7" id="KW-0482">Metalloprotease</keyword>
<dbReference type="InterPro" id="IPR045090">
    <property type="entry name" value="Pept_M3A_M3B"/>
</dbReference>
<sequence>MKAHILATIAFALAGCSTIEEGAVNSADTAAAESAIPEATGYFAKASSLPFHAPDFTQIDDSDYKPAFEQAMAIHSAEIEAIKNNPEPPTFENTIVALETSGRMLGRVATVFYALTGANTNDTLDAVQAEIGPKLSQHSDAITLDPVLFQRVKAVYDNRAAMTMTPEDAKLLEETYDQMVHAGALLDPAQKEQVKAINSRLSELTTEFSQKVRQATVDGALVVDSRAQLAGLSDADIEAAAKLATERGLDGKYVIALQNTTQQPLLPELEDRATREALFMNSYHRADRGGENDTRTLLAEIAGLRAQKAALFGQPDWASYVMYDRMAKNPKTALDFMEQMVPALAATQRREAALLNEQIRAEGGDFDVRPWDWYRYAEKVRKAKYDIDENAVKPYFELTSVLENGVFYAANKLYGLSFEQRTDLPVYHPDVTTYTVFDADGSELGIFYFDPFQRPSKRGGAWMSNFVDQSHLYGTKPVIYNVLNIPKAADGEPQLVSFDNVNTLFHEFGHALHGFFADQKYASLSGTATARDFVEYPSQVNELWATYPEVLRNYAKHYETGETIPAELVEKIEAAAKFNQGYDFGEVVEAALLDMKWHALSAEEAAAIDTPEEVDAFERSALEELGLEVDLVPPRYRSTYFNHIFSSPAGYSAGYYSYLWTEMLDRDSRQWFLDNGGLTRANGDHYRKTVLSRGGTMDYFKMFENFAGRQPDVTPMLEARGLLGGEAEAEPTTSDGPLPPETTED</sequence>
<dbReference type="EMBL" id="WTYO01000001">
    <property type="protein sequence ID" value="MXO67901.1"/>
    <property type="molecule type" value="Genomic_DNA"/>
</dbReference>
<reference evidence="10 11" key="1">
    <citation type="submission" date="2019-12" db="EMBL/GenBank/DDBJ databases">
        <title>Genomic-based taxomic classification of the family Erythrobacteraceae.</title>
        <authorList>
            <person name="Xu L."/>
        </authorList>
    </citation>
    <scope>NUCLEOTIDE SEQUENCE [LARGE SCALE GENOMIC DNA]</scope>
    <source>
        <strain evidence="10 11">H32</strain>
    </source>
</reference>
<comment type="similarity">
    <text evidence="1 7">Belongs to the peptidase M3 family.</text>
</comment>
<proteinExistence type="inferred from homology"/>
<evidence type="ECO:0000313" key="10">
    <source>
        <dbReference type="EMBL" id="MXO67901.1"/>
    </source>
</evidence>
<keyword evidence="5 7" id="KW-0862">Zinc</keyword>
<dbReference type="Pfam" id="PF01432">
    <property type="entry name" value="Peptidase_M3"/>
    <property type="match status" value="1"/>
</dbReference>
<evidence type="ECO:0000256" key="4">
    <source>
        <dbReference type="ARBA" id="ARBA00022801"/>
    </source>
</evidence>
<name>A0ABW9USP5_9SPHN</name>